<reference evidence="2 3" key="1">
    <citation type="submission" date="2014-09" db="EMBL/GenBank/DDBJ databases">
        <title>Draft genome of Bradyrhizobium japonicum Is-34.</title>
        <authorList>
            <person name="Tsurumaru H."/>
            <person name="Yamakawa T."/>
            <person name="Hashimoto S."/>
            <person name="Okizaki K."/>
            <person name="Kanesaki Y."/>
            <person name="Yoshikawa H."/>
            <person name="Yajima S."/>
        </authorList>
    </citation>
    <scope>NUCLEOTIDE SEQUENCE [LARGE SCALE GENOMIC DNA]</scope>
    <source>
        <strain evidence="2 3">Is-34</strain>
    </source>
</reference>
<dbReference type="AlphaFoldDB" id="A0A0A3XRI2"/>
<feature type="transmembrane region" description="Helical" evidence="1">
    <location>
        <begin position="46"/>
        <end position="64"/>
    </location>
</feature>
<accession>A0A0A3XRI2</accession>
<keyword evidence="1" id="KW-0472">Membrane</keyword>
<proteinExistence type="predicted"/>
<evidence type="ECO:0000313" key="2">
    <source>
        <dbReference type="EMBL" id="KGT75776.1"/>
    </source>
</evidence>
<organism evidence="2 3">
    <name type="scientific">Bradyrhizobium japonicum</name>
    <dbReference type="NCBI Taxonomy" id="375"/>
    <lineage>
        <taxon>Bacteria</taxon>
        <taxon>Pseudomonadati</taxon>
        <taxon>Pseudomonadota</taxon>
        <taxon>Alphaproteobacteria</taxon>
        <taxon>Hyphomicrobiales</taxon>
        <taxon>Nitrobacteraceae</taxon>
        <taxon>Bradyrhizobium</taxon>
    </lineage>
</organism>
<protein>
    <submittedName>
        <fullName evidence="2">Uncharacterized protein</fullName>
    </submittedName>
</protein>
<dbReference type="RefSeq" id="WP_041958492.1">
    <property type="nucleotide sequence ID" value="NZ_JRPN01000024.1"/>
</dbReference>
<dbReference type="Proteomes" id="UP000030377">
    <property type="component" value="Unassembled WGS sequence"/>
</dbReference>
<name>A0A0A3XRI2_BRAJP</name>
<evidence type="ECO:0000256" key="1">
    <source>
        <dbReference type="SAM" id="Phobius"/>
    </source>
</evidence>
<keyword evidence="1" id="KW-1133">Transmembrane helix</keyword>
<keyword evidence="1" id="KW-0812">Transmembrane</keyword>
<evidence type="ECO:0000313" key="3">
    <source>
        <dbReference type="Proteomes" id="UP000030377"/>
    </source>
</evidence>
<comment type="caution">
    <text evidence="2">The sequence shown here is derived from an EMBL/GenBank/DDBJ whole genome shotgun (WGS) entry which is preliminary data.</text>
</comment>
<dbReference type="EMBL" id="JRPN01000024">
    <property type="protein sequence ID" value="KGT75776.1"/>
    <property type="molecule type" value="Genomic_DNA"/>
</dbReference>
<feature type="transmembrane region" description="Helical" evidence="1">
    <location>
        <begin position="12"/>
        <end position="34"/>
    </location>
</feature>
<sequence>MNFGVNVPDYMWGVLLIFCLASYVVAPLLLFTTGMCLDNRWIKRTAYAWIAAIAVQFTFFPGGFPCGRDCWFTLGLG</sequence>
<gene>
    <name evidence="2" type="ORF">MA20_31750</name>
</gene>